<organism evidence="1 2">
    <name type="scientific">Peronosclerospora sorghi</name>
    <dbReference type="NCBI Taxonomy" id="230839"/>
    <lineage>
        <taxon>Eukaryota</taxon>
        <taxon>Sar</taxon>
        <taxon>Stramenopiles</taxon>
        <taxon>Oomycota</taxon>
        <taxon>Peronosporomycetes</taxon>
        <taxon>Peronosporales</taxon>
        <taxon>Peronosporaceae</taxon>
        <taxon>Peronosclerospora</taxon>
    </lineage>
</organism>
<evidence type="ECO:0000313" key="2">
    <source>
        <dbReference type="Proteomes" id="UP001163321"/>
    </source>
</evidence>
<sequence>MFWRSIYDAAFNRVRRPIEEETTAEQDAVYLINTGWTGGVYGVDKHIKLPFTRKCVGAVLDGSITEASFVTDPLFGFEIPTTVKGVPSDILNPRDAW</sequence>
<name>A0ACC0VXJ5_9STRA</name>
<proteinExistence type="predicted"/>
<keyword evidence="2" id="KW-1185">Reference proteome</keyword>
<comment type="caution">
    <text evidence="1">The sequence shown here is derived from an EMBL/GenBank/DDBJ whole genome shotgun (WGS) entry which is preliminary data.</text>
</comment>
<gene>
    <name evidence="1" type="ORF">PsorP6_009647</name>
</gene>
<protein>
    <submittedName>
        <fullName evidence="1">Uncharacterized protein</fullName>
    </submittedName>
</protein>
<accession>A0ACC0VXJ5</accession>
<dbReference type="Proteomes" id="UP001163321">
    <property type="component" value="Chromosome 5"/>
</dbReference>
<dbReference type="EMBL" id="CM047584">
    <property type="protein sequence ID" value="KAI9911219.1"/>
    <property type="molecule type" value="Genomic_DNA"/>
</dbReference>
<reference evidence="1 2" key="1">
    <citation type="journal article" date="2022" name="bioRxiv">
        <title>The genome of the oomycete Peronosclerospora sorghi, a cosmopolitan pathogen of maize and sorghum, is inflated with dispersed pseudogenes.</title>
        <authorList>
            <person name="Fletcher K."/>
            <person name="Martin F."/>
            <person name="Isakeit T."/>
            <person name="Cavanaugh K."/>
            <person name="Magill C."/>
            <person name="Michelmore R."/>
        </authorList>
    </citation>
    <scope>NUCLEOTIDE SEQUENCE [LARGE SCALE GENOMIC DNA]</scope>
    <source>
        <strain evidence="1">P6</strain>
    </source>
</reference>
<evidence type="ECO:0000313" key="1">
    <source>
        <dbReference type="EMBL" id="KAI9911219.1"/>
    </source>
</evidence>